<evidence type="ECO:0000313" key="1">
    <source>
        <dbReference type="EMBL" id="MBB4951790.1"/>
    </source>
</evidence>
<comment type="caution">
    <text evidence="1">The sequence shown here is derived from an EMBL/GenBank/DDBJ whole genome shotgun (WGS) entry which is preliminary data.</text>
</comment>
<evidence type="ECO:0008006" key="3">
    <source>
        <dbReference type="Google" id="ProtNLM"/>
    </source>
</evidence>
<dbReference type="RefSeq" id="WP_184923998.1">
    <property type="nucleotide sequence ID" value="NZ_JACHJR010000001.1"/>
</dbReference>
<keyword evidence="2" id="KW-1185">Reference proteome</keyword>
<organism evidence="1 2">
    <name type="scientific">Kitasatospora gansuensis</name>
    <dbReference type="NCBI Taxonomy" id="258050"/>
    <lineage>
        <taxon>Bacteria</taxon>
        <taxon>Bacillati</taxon>
        <taxon>Actinomycetota</taxon>
        <taxon>Actinomycetes</taxon>
        <taxon>Kitasatosporales</taxon>
        <taxon>Streptomycetaceae</taxon>
        <taxon>Kitasatospora</taxon>
    </lineage>
</organism>
<name>A0A7W7SJV4_9ACTN</name>
<gene>
    <name evidence="1" type="ORF">F4556_007325</name>
</gene>
<proteinExistence type="predicted"/>
<dbReference type="Proteomes" id="UP000573327">
    <property type="component" value="Unassembled WGS sequence"/>
</dbReference>
<sequence>MSDDTKGDAAAMTELQAAELLLAGAVLPPGTEGAGERAVALTARTYRHPALDDRVVVRLVPGELGAAEDLAVGYLGLQPDGEPAEVGLGLRQSLGFPEWVLVHHPEDGHHALGVMPELERIARQAKSKPKAALDAYQELAGRLAAAVPHFLPTFYEQAGRVFLGVENATYAAQLFAKARRAEAQHGLLVDEDRLDAVFLEFALAGALPVKVLTGYGKELAARVSAQEAFDRFRLLCVRRTAGGLQPSAQMATDLRKLARAAGTDPDAAEGAYLAELLTLPATLRATGGWWKSHRAALVALARRDAAVRGQLLDLMPTGEGRELPGLWVEILTESGADAGLVDASLPAAERPADGSAGWFGRFSAFRDRGWWRPSRIPALYPLVERMAEQLRAELAASGAALPIVESDLDVLDQLLTLGLPVADPEENAVLGLTGWAQDAEGRRDLLAVEADPRFRPAFRRGMYRIHDNHEGRIALGVLVRSPGGRPMLAEWMAEVAASSAAAGLPGLPAALSWLRWLPGEVLVLAEEAVRAAAGFDLSQTLARTLRGGILDELGWPAWDEAVSTLVPRKNVDEIVVADAWPHLIAAGPAQARVIGAEGTVLTHDLRIPAGDRDGMELGFLYVDGSLLVQWKSRATQHRTAGYWHTAADRTFTMPESTRIRGMRTTWLGTLRSFGLPLAGGGRTTGEGIVHPGDTALPGDSQVISDGTSFWVWADPGGQDPYTWMEYDPATGARGRASLPAFLTDALRGAPAGSTFETGWMMPAPDAVTSPAGAPVDGLLGWRTVKLPDGTRRGEDLAGNSVTVPADADVPSRLVLFPGADRPTAVVRSSYRVRLYDADGTLTAEARTDDTPGLFAEGTPILPPMRYWHCLRPRDLTGSLALRRLDDGTAAALLKAGVESTASTEQSDGLPAAVAALLPEVRDEALLKGVTGVLRYAAAQQAVLDAVAARLAEELAGGPAVAAPTGPGDQGLHVGLSGLGVLRYRWGTLTTHQIAEQLAFLATVARPDAPATPAGRLHPDGQPLPYIGIGWENLGGLVEPAALRAVSGTVPAEERETLAWLAQTLDGLGLGAGSPHWRPAVLKLAGHHLLGPDGKHRDGERNTVLALGDGAFLLFMDSDQADDGDTVSAVLFHDPSGRFEVPAPYTVQQIGTLAAEGTEGQAAAVLAEAAVRGPAPWRPEAAERFAELTGVTPTMAVLVAAGMPHLEVHERNFLPTETRAALGLKVAEADVARDELRALPSETRKRVVAALLPADPAALWEQGPDVASAAEVWNATVGRRAAVPEALLGDANRTLRTSWTASKAIAAVLDPAQSAELSRDLDWTVRGDRCVPLDGKETGFTAITLTGAVATAAWLAHRLPAGDPLRAALPAALAAVRARLANPGLILDLGRFVNLPAFRKAAGAPTETGEGYERYGAVLMATHDDQPAPGIRTSLLDAAGQDPYLAALRSNDDEPFPAEAALRVAASEVFAELLTDPGEPVAGERDKDGTWWPQDASRSVPDLVAEVSAAHGLGADAATLYLMLLALPDPTDRNTARWTGWRPARLKAARAELADSELVVTAARTRAGRSLFLPGGWTELRSPHVPLETWKLPLLGEFGAAGTPLGTVVPAEPAAALLRRAWQRVLDGDPPRFEQLKVKRTRRR</sequence>
<reference evidence="1 2" key="1">
    <citation type="submission" date="2020-08" db="EMBL/GenBank/DDBJ databases">
        <title>Sequencing the genomes of 1000 actinobacteria strains.</title>
        <authorList>
            <person name="Klenk H.-P."/>
        </authorList>
    </citation>
    <scope>NUCLEOTIDE SEQUENCE [LARGE SCALE GENOMIC DNA]</scope>
    <source>
        <strain evidence="1 2">DSM 44786</strain>
    </source>
</reference>
<accession>A0A7W7SJV4</accession>
<protein>
    <recommendedName>
        <fullName evidence="3">DNA-binding protein</fullName>
    </recommendedName>
</protein>
<dbReference type="EMBL" id="JACHJR010000001">
    <property type="protein sequence ID" value="MBB4951790.1"/>
    <property type="molecule type" value="Genomic_DNA"/>
</dbReference>
<evidence type="ECO:0000313" key="2">
    <source>
        <dbReference type="Proteomes" id="UP000573327"/>
    </source>
</evidence>